<dbReference type="PANTHER" id="PTHR38436:SF3">
    <property type="entry name" value="CARBOXYMETHYLENEBUTENOLIDASE-RELATED"/>
    <property type="match status" value="1"/>
</dbReference>
<keyword evidence="3" id="KW-1185">Reference proteome</keyword>
<dbReference type="GO" id="GO:0030638">
    <property type="term" value="P:polyketide metabolic process"/>
    <property type="evidence" value="ECO:0007669"/>
    <property type="project" value="InterPro"/>
</dbReference>
<dbReference type="SUPFAM" id="SSF54427">
    <property type="entry name" value="NTF2-like"/>
    <property type="match status" value="1"/>
</dbReference>
<gene>
    <name evidence="2" type="ORF">WHR41_06276</name>
</gene>
<organism evidence="2 3">
    <name type="scientific">Cladosporium halotolerans</name>
    <dbReference type="NCBI Taxonomy" id="1052096"/>
    <lineage>
        <taxon>Eukaryota</taxon>
        <taxon>Fungi</taxon>
        <taxon>Dikarya</taxon>
        <taxon>Ascomycota</taxon>
        <taxon>Pezizomycotina</taxon>
        <taxon>Dothideomycetes</taxon>
        <taxon>Dothideomycetidae</taxon>
        <taxon>Cladosporiales</taxon>
        <taxon>Cladosporiaceae</taxon>
        <taxon>Cladosporium</taxon>
    </lineage>
</organism>
<name>A0AB34KMU7_9PEZI</name>
<dbReference type="PANTHER" id="PTHR38436">
    <property type="entry name" value="POLYKETIDE CYCLASE SNOAL-LIKE DOMAIN"/>
    <property type="match status" value="1"/>
</dbReference>
<dbReference type="Gene3D" id="3.10.450.50">
    <property type="match status" value="1"/>
</dbReference>
<feature type="compositionally biased region" description="Basic and acidic residues" evidence="1">
    <location>
        <begin position="371"/>
        <end position="390"/>
    </location>
</feature>
<sequence>MSNITPSLGSGFLSFNKMPPRVHIASDDPSFDSSLISLLRSEGFSTSYIPLLPPKGSSKIDLTPLRHIADDLEIGESYALLAFGAAATAALDFYASPQPHVCALVAYYPTAIANPKAIFPPSLQVLTHLAASQSFAPAWTSYTYGAGAEPGFAEADLDEYDAVAASLSWSRTLAVLRRAFKQDASVELEGVREAHKRAGFGGSAAEVVRNMTTGSEAPPEVIYLPTLTGGVGQRDLFVFYRDYFLGALPPSAKLKLLSRTIGSDRVVDEFVLSFKHTAQIPWLLPGVPPSQKQVSFPLVSVVTVRGGKLAQENVYWDQAGVLVQVGLLDPKVVPGSWKEKGVERLPVVGVEQARKAGGIGNVESNGLLGGWEERRKGDPGVKVDLPERPKQAKSGA</sequence>
<evidence type="ECO:0008006" key="4">
    <source>
        <dbReference type="Google" id="ProtNLM"/>
    </source>
</evidence>
<protein>
    <recommendedName>
        <fullName evidence="4">Carboxymethylenebutenolidase</fullName>
    </recommendedName>
</protein>
<dbReference type="RefSeq" id="XP_069227480.1">
    <property type="nucleotide sequence ID" value="XM_069374881.1"/>
</dbReference>
<accession>A0AB34KMU7</accession>
<evidence type="ECO:0000256" key="1">
    <source>
        <dbReference type="SAM" id="MobiDB-lite"/>
    </source>
</evidence>
<dbReference type="AlphaFoldDB" id="A0AB34KMU7"/>
<dbReference type="EMBL" id="JAAQHG020000026">
    <property type="protein sequence ID" value="KAL1584374.1"/>
    <property type="molecule type" value="Genomic_DNA"/>
</dbReference>
<proteinExistence type="predicted"/>
<dbReference type="Proteomes" id="UP000803884">
    <property type="component" value="Unassembled WGS sequence"/>
</dbReference>
<dbReference type="GeneID" id="96007719"/>
<evidence type="ECO:0000313" key="3">
    <source>
        <dbReference type="Proteomes" id="UP000803884"/>
    </source>
</evidence>
<reference evidence="2 3" key="1">
    <citation type="journal article" date="2020" name="Microbiol. Resour. Announc.">
        <title>Draft Genome Sequence of a Cladosporium Species Isolated from the Mesophotic Ascidian Didemnum maculosum.</title>
        <authorList>
            <person name="Gioti A."/>
            <person name="Siaperas R."/>
            <person name="Nikolaivits E."/>
            <person name="Le Goff G."/>
            <person name="Ouazzani J."/>
            <person name="Kotoulas G."/>
            <person name="Topakas E."/>
        </authorList>
    </citation>
    <scope>NUCLEOTIDE SEQUENCE [LARGE SCALE GENOMIC DNA]</scope>
    <source>
        <strain evidence="2 3">TM138-S3</strain>
    </source>
</reference>
<evidence type="ECO:0000313" key="2">
    <source>
        <dbReference type="EMBL" id="KAL1584374.1"/>
    </source>
</evidence>
<dbReference type="InterPro" id="IPR032710">
    <property type="entry name" value="NTF2-like_dom_sf"/>
</dbReference>
<feature type="region of interest" description="Disordered" evidence="1">
    <location>
        <begin position="359"/>
        <end position="396"/>
    </location>
</feature>
<comment type="caution">
    <text evidence="2">The sequence shown here is derived from an EMBL/GenBank/DDBJ whole genome shotgun (WGS) entry which is preliminary data.</text>
</comment>
<dbReference type="InterPro" id="IPR009959">
    <property type="entry name" value="Cyclase_SnoaL-like"/>
</dbReference>